<proteinExistence type="inferred from homology"/>
<dbReference type="PROSITE" id="PS51127">
    <property type="entry name" value="BIG1"/>
    <property type="match status" value="1"/>
</dbReference>
<reference evidence="3" key="1">
    <citation type="journal article" date="2014" name="Front. Microbiol.">
        <title>High frequency of phylogenetically diverse reductive dehalogenase-homologous genes in deep subseafloor sedimentary metagenomes.</title>
        <authorList>
            <person name="Kawai M."/>
            <person name="Futagami T."/>
            <person name="Toyoda A."/>
            <person name="Takaki Y."/>
            <person name="Nishi S."/>
            <person name="Hori S."/>
            <person name="Arai W."/>
            <person name="Tsubouchi T."/>
            <person name="Morono Y."/>
            <person name="Uchiyama I."/>
            <person name="Ito T."/>
            <person name="Fujiyama A."/>
            <person name="Inagaki F."/>
            <person name="Takami H."/>
        </authorList>
    </citation>
    <scope>NUCLEOTIDE SEQUENCE</scope>
    <source>
        <strain evidence="3">Expedition CK06-06</strain>
    </source>
</reference>
<comment type="caution">
    <text evidence="3">The sequence shown here is derived from an EMBL/GenBank/DDBJ whole genome shotgun (WGS) entry which is preliminary data.</text>
</comment>
<sequence>DQFGHVMEGVAVTWSIDFGSFSGTPESPTDANGQADAVITSSVSGTSTVKCELTSNTSVYDTATKIWTTERRGGGGGGCPSTKYLTVDWEGNNTTEPLYSNDKLAVDLLGPSSDLIHNLFLEQGTHAPVVYKTTHYLIIVRELEEIPALPENTEAIVVFNITPADATFNRDIFLTLGIDELPENALNVTMAYYDDVNGVWVVLESEAGGPNGVAELTLSAPINHFSIFGVLAAIEPTPPPQPAHFVASGLNIEPSVERIWEPVTFVTKTGESVTITANVANDGGQ</sequence>
<accession>X1MKM4</accession>
<dbReference type="EMBL" id="BARV01016930">
    <property type="protein sequence ID" value="GAI31838.1"/>
    <property type="molecule type" value="Genomic_DNA"/>
</dbReference>
<feature type="domain" description="Big-1" evidence="2">
    <location>
        <begin position="1"/>
        <end position="68"/>
    </location>
</feature>
<gene>
    <name evidence="3" type="ORF">S06H3_28942</name>
</gene>
<name>X1MKM4_9ZZZZ</name>
<evidence type="ECO:0000313" key="3">
    <source>
        <dbReference type="EMBL" id="GAI31838.1"/>
    </source>
</evidence>
<feature type="non-terminal residue" evidence="3">
    <location>
        <position position="1"/>
    </location>
</feature>
<dbReference type="InterPro" id="IPR008964">
    <property type="entry name" value="Invasin/intimin_cell_adhesion"/>
</dbReference>
<dbReference type="SUPFAM" id="SSF49373">
    <property type="entry name" value="Invasin/intimin cell-adhesion fragments"/>
    <property type="match status" value="1"/>
</dbReference>
<dbReference type="Gene3D" id="2.60.40.10">
    <property type="entry name" value="Immunoglobulins"/>
    <property type="match status" value="1"/>
</dbReference>
<protein>
    <recommendedName>
        <fullName evidence="2">Big-1 domain-containing protein</fullName>
    </recommendedName>
</protein>
<feature type="non-terminal residue" evidence="3">
    <location>
        <position position="285"/>
    </location>
</feature>
<comment type="similarity">
    <text evidence="1">Belongs to the intimin/invasin family.</text>
</comment>
<evidence type="ECO:0000259" key="2">
    <source>
        <dbReference type="PROSITE" id="PS51127"/>
    </source>
</evidence>
<dbReference type="AlphaFoldDB" id="X1MKM4"/>
<dbReference type="InterPro" id="IPR003344">
    <property type="entry name" value="Big_1_dom"/>
</dbReference>
<organism evidence="3">
    <name type="scientific">marine sediment metagenome</name>
    <dbReference type="NCBI Taxonomy" id="412755"/>
    <lineage>
        <taxon>unclassified sequences</taxon>
        <taxon>metagenomes</taxon>
        <taxon>ecological metagenomes</taxon>
    </lineage>
</organism>
<evidence type="ECO:0000256" key="1">
    <source>
        <dbReference type="ARBA" id="ARBA00010116"/>
    </source>
</evidence>
<dbReference type="Pfam" id="PF02369">
    <property type="entry name" value="Big_1"/>
    <property type="match status" value="1"/>
</dbReference>
<dbReference type="InterPro" id="IPR013783">
    <property type="entry name" value="Ig-like_fold"/>
</dbReference>